<dbReference type="Proteomes" id="UP000236333">
    <property type="component" value="Unassembled WGS sequence"/>
</dbReference>
<evidence type="ECO:0000313" key="3">
    <source>
        <dbReference type="EMBL" id="PNH12172.1"/>
    </source>
</evidence>
<evidence type="ECO:0000313" key="4">
    <source>
        <dbReference type="Proteomes" id="UP000236333"/>
    </source>
</evidence>
<feature type="region of interest" description="Disordered" evidence="1">
    <location>
        <begin position="129"/>
        <end position="148"/>
    </location>
</feature>
<feature type="transmembrane region" description="Helical" evidence="2">
    <location>
        <begin position="12"/>
        <end position="31"/>
    </location>
</feature>
<keyword evidence="2" id="KW-0472">Membrane</keyword>
<keyword evidence="4" id="KW-1185">Reference proteome</keyword>
<proteinExistence type="predicted"/>
<keyword evidence="2" id="KW-1133">Transmembrane helix</keyword>
<dbReference type="OrthoDB" id="547022at2759"/>
<evidence type="ECO:0000256" key="1">
    <source>
        <dbReference type="SAM" id="MobiDB-lite"/>
    </source>
</evidence>
<name>A0A2J8AI32_9CHLO</name>
<comment type="caution">
    <text evidence="3">The sequence shown here is derived from an EMBL/GenBank/DDBJ whole genome shotgun (WGS) entry which is preliminary data.</text>
</comment>
<sequence>MADELSPFTPLLVPLILLALTVITLGLVIILRQRPVTKQNREVEKLLVNGDQEVQGTVYLSDGEGHVVRRSTRARKPPPSPGYAQATPVKAKVAAEGTPAKSAATVKSAVTPRATRTSRTAAAVAVVPPEVEVEEPSPKIRSKRTPRV</sequence>
<accession>A0A2J8AI32</accession>
<feature type="region of interest" description="Disordered" evidence="1">
    <location>
        <begin position="67"/>
        <end position="89"/>
    </location>
</feature>
<keyword evidence="2" id="KW-0812">Transmembrane</keyword>
<evidence type="ECO:0000256" key="2">
    <source>
        <dbReference type="SAM" id="Phobius"/>
    </source>
</evidence>
<dbReference type="EMBL" id="PGGS01000014">
    <property type="protein sequence ID" value="PNH12172.1"/>
    <property type="molecule type" value="Genomic_DNA"/>
</dbReference>
<reference evidence="3 4" key="1">
    <citation type="journal article" date="2017" name="Mol. Biol. Evol.">
        <title>The 4-celled Tetrabaena socialis nuclear genome reveals the essential components for genetic control of cell number at the origin of multicellularity in the volvocine lineage.</title>
        <authorList>
            <person name="Featherston J."/>
            <person name="Arakaki Y."/>
            <person name="Hanschen E.R."/>
            <person name="Ferris P.J."/>
            <person name="Michod R.E."/>
            <person name="Olson B.J.S.C."/>
            <person name="Nozaki H."/>
            <person name="Durand P.M."/>
        </authorList>
    </citation>
    <scope>NUCLEOTIDE SEQUENCE [LARGE SCALE GENOMIC DNA]</scope>
    <source>
        <strain evidence="3 4">NIES-571</strain>
    </source>
</reference>
<protein>
    <submittedName>
        <fullName evidence="3">Uncharacterized protein</fullName>
    </submittedName>
</protein>
<organism evidence="3 4">
    <name type="scientific">Tetrabaena socialis</name>
    <dbReference type="NCBI Taxonomy" id="47790"/>
    <lineage>
        <taxon>Eukaryota</taxon>
        <taxon>Viridiplantae</taxon>
        <taxon>Chlorophyta</taxon>
        <taxon>core chlorophytes</taxon>
        <taxon>Chlorophyceae</taxon>
        <taxon>CS clade</taxon>
        <taxon>Chlamydomonadales</taxon>
        <taxon>Tetrabaenaceae</taxon>
        <taxon>Tetrabaena</taxon>
    </lineage>
</organism>
<dbReference type="AlphaFoldDB" id="A0A2J8AI32"/>
<gene>
    <name evidence="3" type="ORF">TSOC_000945</name>
</gene>